<evidence type="ECO:0000313" key="1">
    <source>
        <dbReference type="EMBL" id="MFK6999556.1"/>
    </source>
</evidence>
<name>A0ABW8P4U6_9FLAO</name>
<gene>
    <name evidence="1" type="ORF">V3I07_01465</name>
</gene>
<proteinExistence type="predicted"/>
<dbReference type="RefSeq" id="WP_405330913.1">
    <property type="nucleotide sequence ID" value="NZ_JAZGZP010000002.1"/>
</dbReference>
<reference evidence="1 2" key="1">
    <citation type="submission" date="2024-02" db="EMBL/GenBank/DDBJ databases">
        <title>Comparative Genomic Analysis of Flavobacterium Species Causing Columnaris Disease of Freshwater Fish in Thailand: Insights into Virulence and Resistance Mechanisms.</title>
        <authorList>
            <person name="Nguyen D."/>
            <person name="Chokmangmeepisarn P."/>
            <person name="Khianchaikhan K."/>
            <person name="Morishita M."/>
            <person name="Bunnoy A."/>
            <person name="Rodkhum C."/>
        </authorList>
    </citation>
    <scope>NUCLEOTIDE SEQUENCE [LARGE SCALE GENOMIC DNA]</scope>
    <source>
        <strain evidence="1 2">CNRT2201</strain>
    </source>
</reference>
<evidence type="ECO:0000313" key="2">
    <source>
        <dbReference type="Proteomes" id="UP001621706"/>
    </source>
</evidence>
<organism evidence="1 2">
    <name type="scientific">Flavobacterium oreochromis</name>
    <dbReference type="NCBI Taxonomy" id="2906078"/>
    <lineage>
        <taxon>Bacteria</taxon>
        <taxon>Pseudomonadati</taxon>
        <taxon>Bacteroidota</taxon>
        <taxon>Flavobacteriia</taxon>
        <taxon>Flavobacteriales</taxon>
        <taxon>Flavobacteriaceae</taxon>
        <taxon>Flavobacterium</taxon>
    </lineage>
</organism>
<dbReference type="EMBL" id="JAZGZP010000002">
    <property type="protein sequence ID" value="MFK6999556.1"/>
    <property type="molecule type" value="Genomic_DNA"/>
</dbReference>
<comment type="caution">
    <text evidence="1">The sequence shown here is derived from an EMBL/GenBank/DDBJ whole genome shotgun (WGS) entry which is preliminary data.</text>
</comment>
<protein>
    <submittedName>
        <fullName evidence="1">Uncharacterized protein</fullName>
    </submittedName>
</protein>
<keyword evidence="2" id="KW-1185">Reference proteome</keyword>
<sequence>MKEIDYLNYLRIEQGWEIIFNSGNDINNEFDNQPLFDNTVVFEAVNEIIGKEFYIEYENEQVGYVLNEILLKRDNFNFDYDENSKIYNTLLSNSNLKIVLEELSTKINPNNLDFVSLRIYGGWKILLNRFFNSDKSYNEREFLFLAIKNKNIIEILFDKETGYLANTGKLKNKKQTDFINFQDVENSKSSNFSDIETLVDFMENYFIKPE</sequence>
<accession>A0ABW8P4U6</accession>
<dbReference type="Proteomes" id="UP001621706">
    <property type="component" value="Unassembled WGS sequence"/>
</dbReference>